<accession>A0ABS1CNW6</accession>
<protein>
    <submittedName>
        <fullName evidence="1">Uncharacterized protein</fullName>
    </submittedName>
</protein>
<proteinExistence type="predicted"/>
<name>A0ABS1CNW6_9GAMM</name>
<evidence type="ECO:0000313" key="1">
    <source>
        <dbReference type="EMBL" id="MBK1633537.1"/>
    </source>
</evidence>
<comment type="caution">
    <text evidence="1">The sequence shown here is derived from an EMBL/GenBank/DDBJ whole genome shotgun (WGS) entry which is preliminary data.</text>
</comment>
<gene>
    <name evidence="1" type="ORF">CKO31_22885</name>
</gene>
<dbReference type="Proteomes" id="UP000748752">
    <property type="component" value="Unassembled WGS sequence"/>
</dbReference>
<organism evidence="1 2">
    <name type="scientific">Thiohalocapsa halophila</name>
    <dbReference type="NCBI Taxonomy" id="69359"/>
    <lineage>
        <taxon>Bacteria</taxon>
        <taxon>Pseudomonadati</taxon>
        <taxon>Pseudomonadota</taxon>
        <taxon>Gammaproteobacteria</taxon>
        <taxon>Chromatiales</taxon>
        <taxon>Chromatiaceae</taxon>
        <taxon>Thiohalocapsa</taxon>
    </lineage>
</organism>
<sequence>MPAVYAVRGADHDNIVFLREASWDDFQALLRMRGEHSTPRLSYLCGEVGIYRKLGVAEVWWWRKGRLTPYGLGGEHYTAMDHSRVLPELDLAQLASFLDQPTAYDAIRAYRAALTGQ</sequence>
<dbReference type="PANTHER" id="PTHR47152">
    <property type="entry name" value="SLR2084 PROTEIN-RELATED"/>
    <property type="match status" value="1"/>
</dbReference>
<reference evidence="1 2" key="1">
    <citation type="journal article" date="2020" name="Microorganisms">
        <title>Osmotic Adaptation and Compatible Solute Biosynthesis of Phototrophic Bacteria as Revealed from Genome Analyses.</title>
        <authorList>
            <person name="Imhoff J.F."/>
            <person name="Rahn T."/>
            <person name="Kunzel S."/>
            <person name="Keller A."/>
            <person name="Neulinger S.C."/>
        </authorList>
    </citation>
    <scope>NUCLEOTIDE SEQUENCE [LARGE SCALE GENOMIC DNA]</scope>
    <source>
        <strain evidence="1 2">DSM 6210</strain>
    </source>
</reference>
<dbReference type="EMBL" id="NRRV01000093">
    <property type="protein sequence ID" value="MBK1633537.1"/>
    <property type="molecule type" value="Genomic_DNA"/>
</dbReference>
<evidence type="ECO:0000313" key="2">
    <source>
        <dbReference type="Proteomes" id="UP000748752"/>
    </source>
</evidence>
<keyword evidence="2" id="KW-1185">Reference proteome</keyword>